<dbReference type="PRINTS" id="PR00413">
    <property type="entry name" value="HADHALOGNASE"/>
</dbReference>
<dbReference type="GO" id="GO:0046872">
    <property type="term" value="F:metal ion binding"/>
    <property type="evidence" value="ECO:0007669"/>
    <property type="project" value="UniProtKB-KW"/>
</dbReference>
<dbReference type="AlphaFoldDB" id="A0A6I6SGK5"/>
<dbReference type="Gene3D" id="1.10.150.240">
    <property type="entry name" value="Putative phosphatase, domain 2"/>
    <property type="match status" value="1"/>
</dbReference>
<reference evidence="5 6" key="1">
    <citation type="submission" date="2019-01" db="EMBL/GenBank/DDBJ databases">
        <title>Complete genome of a denitifying bacterium Halomons sp. BC-M4-5.</title>
        <authorList>
            <person name="Wang L."/>
            <person name="Shao Z."/>
        </authorList>
    </citation>
    <scope>NUCLEOTIDE SEQUENCE [LARGE SCALE GENOMIC DNA]</scope>
    <source>
        <strain evidence="5 6">BC-M4-5</strain>
    </source>
</reference>
<dbReference type="OrthoDB" id="9800058at2"/>
<dbReference type="GO" id="GO:0016787">
    <property type="term" value="F:hydrolase activity"/>
    <property type="evidence" value="ECO:0007669"/>
    <property type="project" value="UniProtKB-KW"/>
</dbReference>
<comment type="similarity">
    <text evidence="2">Belongs to the HAD-like hydrolase superfamily. CbbY/CbbZ/Gph/YieH family.</text>
</comment>
<evidence type="ECO:0000313" key="5">
    <source>
        <dbReference type="EMBL" id="QHC48672.1"/>
    </source>
</evidence>
<dbReference type="InterPro" id="IPR051600">
    <property type="entry name" value="Beta-PGM-like"/>
</dbReference>
<sequence length="232" mass="25422">MPAPLCLLFDSDGTLVDSEILLAEVMAEVLPRHGLPFTAAQYMEEFRGVRFLTIVLELEHRHRALGEAQRQAMEDEMRALMEARMREQLMPIAGMADALAALHSHPRAVVSNGPERKIRCAMECVGFSHHFSHLFSAYSLGVWKPDPALYLKAADAMGHPPERCVVIDDAAVGVAAGMAAGMQVIHLNRFPDQEATPAGATAIHHASELPAAIERLSRQTQAAPFTLQRSIK</sequence>
<evidence type="ECO:0000256" key="4">
    <source>
        <dbReference type="ARBA" id="ARBA00022842"/>
    </source>
</evidence>
<keyword evidence="6" id="KW-1185">Reference proteome</keyword>
<evidence type="ECO:0000256" key="3">
    <source>
        <dbReference type="ARBA" id="ARBA00022723"/>
    </source>
</evidence>
<dbReference type="InterPro" id="IPR006439">
    <property type="entry name" value="HAD-SF_hydro_IA"/>
</dbReference>
<dbReference type="SUPFAM" id="SSF56784">
    <property type="entry name" value="HAD-like"/>
    <property type="match status" value="1"/>
</dbReference>
<dbReference type="SFLD" id="SFLDG01129">
    <property type="entry name" value="C1.5:_HAD__Beta-PGM__Phosphata"/>
    <property type="match status" value="1"/>
</dbReference>
<dbReference type="Gene3D" id="3.40.50.1000">
    <property type="entry name" value="HAD superfamily/HAD-like"/>
    <property type="match status" value="1"/>
</dbReference>
<dbReference type="PANTHER" id="PTHR46193">
    <property type="entry name" value="6-PHOSPHOGLUCONATE PHOSPHATASE"/>
    <property type="match status" value="1"/>
</dbReference>
<dbReference type="EMBL" id="CP035042">
    <property type="protein sequence ID" value="QHC48672.1"/>
    <property type="molecule type" value="Genomic_DNA"/>
</dbReference>
<evidence type="ECO:0000313" key="6">
    <source>
        <dbReference type="Proteomes" id="UP000464013"/>
    </source>
</evidence>
<dbReference type="SFLD" id="SFLDG01135">
    <property type="entry name" value="C1.5.6:_HAD__Beta-PGM__Phospha"/>
    <property type="match status" value="1"/>
</dbReference>
<keyword evidence="3" id="KW-0479">Metal-binding</keyword>
<dbReference type="RefSeq" id="WP_159548606.1">
    <property type="nucleotide sequence ID" value="NZ_CP035042.1"/>
</dbReference>
<proteinExistence type="inferred from homology"/>
<organism evidence="5 6">
    <name type="scientific">Billgrantia tianxiuensis</name>
    <dbReference type="NCBI Taxonomy" id="2497861"/>
    <lineage>
        <taxon>Bacteria</taxon>
        <taxon>Pseudomonadati</taxon>
        <taxon>Pseudomonadota</taxon>
        <taxon>Gammaproteobacteria</taxon>
        <taxon>Oceanospirillales</taxon>
        <taxon>Halomonadaceae</taxon>
        <taxon>Billgrantia</taxon>
    </lineage>
</organism>
<protein>
    <submittedName>
        <fullName evidence="5">HAD family hydrolase</fullName>
    </submittedName>
</protein>
<gene>
    <name evidence="5" type="ORF">EKK97_02330</name>
</gene>
<dbReference type="PANTHER" id="PTHR46193:SF10">
    <property type="entry name" value="6-PHOSPHOGLUCONATE PHOSPHATASE"/>
    <property type="match status" value="1"/>
</dbReference>
<dbReference type="InterPro" id="IPR036412">
    <property type="entry name" value="HAD-like_sf"/>
</dbReference>
<evidence type="ECO:0000256" key="2">
    <source>
        <dbReference type="ARBA" id="ARBA00006171"/>
    </source>
</evidence>
<dbReference type="NCBIfam" id="TIGR01509">
    <property type="entry name" value="HAD-SF-IA-v3"/>
    <property type="match status" value="1"/>
</dbReference>
<comment type="cofactor">
    <cofactor evidence="1">
        <name>Mg(2+)</name>
        <dbReference type="ChEBI" id="CHEBI:18420"/>
    </cofactor>
</comment>
<dbReference type="Pfam" id="PF00702">
    <property type="entry name" value="Hydrolase"/>
    <property type="match status" value="1"/>
</dbReference>
<name>A0A6I6SGK5_9GAMM</name>
<accession>A0A6I6SGK5</accession>
<dbReference type="InterPro" id="IPR023214">
    <property type="entry name" value="HAD_sf"/>
</dbReference>
<dbReference type="NCBIfam" id="TIGR01549">
    <property type="entry name" value="HAD-SF-IA-v1"/>
    <property type="match status" value="1"/>
</dbReference>
<keyword evidence="5" id="KW-0378">Hydrolase</keyword>
<dbReference type="SFLD" id="SFLDS00003">
    <property type="entry name" value="Haloacid_Dehalogenase"/>
    <property type="match status" value="1"/>
</dbReference>
<keyword evidence="4" id="KW-0460">Magnesium</keyword>
<dbReference type="KEGG" id="htx:EKK97_02330"/>
<evidence type="ECO:0000256" key="1">
    <source>
        <dbReference type="ARBA" id="ARBA00001946"/>
    </source>
</evidence>
<dbReference type="Proteomes" id="UP000464013">
    <property type="component" value="Chromosome"/>
</dbReference>
<dbReference type="InterPro" id="IPR023198">
    <property type="entry name" value="PGP-like_dom2"/>
</dbReference>